<dbReference type="AlphaFoldDB" id="A0A329CU24"/>
<dbReference type="InterPro" id="IPR009078">
    <property type="entry name" value="Ferritin-like_SF"/>
</dbReference>
<comment type="caution">
    <text evidence="1">The sequence shown here is derived from an EMBL/GenBank/DDBJ whole genome shotgun (WGS) entry which is preliminary data.</text>
</comment>
<protein>
    <submittedName>
        <fullName evidence="1">Para-aminobenzoate N-oxygenase AurF</fullName>
    </submittedName>
</protein>
<reference evidence="1 2" key="1">
    <citation type="submission" date="2018-06" db="EMBL/GenBank/DDBJ databases">
        <title>Genomic Encyclopedia of Type Strains, Phase III (KMG-III): the genomes of soil and plant-associated and newly described type strains.</title>
        <authorList>
            <person name="Whitman W."/>
        </authorList>
    </citation>
    <scope>NUCLEOTIDE SEQUENCE [LARGE SCALE GENOMIC DNA]</scope>
    <source>
        <strain evidence="1 2">LMG 23644</strain>
    </source>
</reference>
<dbReference type="GO" id="GO:0016491">
    <property type="term" value="F:oxidoreductase activity"/>
    <property type="evidence" value="ECO:0007669"/>
    <property type="project" value="InterPro"/>
</dbReference>
<sequence length="308" mass="34911">MHTDDIVESSHVKDTLKKLSLLWRDRAMVNKGPIDHTSIAFDPEMPDFAESLLPFSSHPRWLDADPELKKNVLSYAWAIYNLKTVYIECDVVTPACEDLIKSPVGSANARYELQQVMAEALLDEALHTKMSVSACNYIYAHRKLKPVDYANFNLVTWRSRLLAQCSSEWERRLTRFAIACASETLITDYLKTLSDDASIQPLCREVTRSHAIDEWGHSSVFSVAADHIVGSLSQSERCYFAGVVPQTVEMFADNEMGAWSAVFAHMEFPHREEIVHDSQKIGQIKVYRDSVMTLLDKLGLPVRPDWSG</sequence>
<evidence type="ECO:0000313" key="1">
    <source>
        <dbReference type="EMBL" id="RAS34325.1"/>
    </source>
</evidence>
<dbReference type="InterPro" id="IPR012348">
    <property type="entry name" value="RNR-like"/>
</dbReference>
<proteinExistence type="predicted"/>
<organism evidence="1 2">
    <name type="scientific">Paraburkholderia bryophila</name>
    <dbReference type="NCBI Taxonomy" id="420952"/>
    <lineage>
        <taxon>Bacteria</taxon>
        <taxon>Pseudomonadati</taxon>
        <taxon>Pseudomonadota</taxon>
        <taxon>Betaproteobacteria</taxon>
        <taxon>Burkholderiales</taxon>
        <taxon>Burkholderiaceae</taxon>
        <taxon>Paraburkholderia</taxon>
    </lineage>
</organism>
<dbReference type="EMBL" id="QLTK01000006">
    <property type="protein sequence ID" value="RAS34325.1"/>
    <property type="molecule type" value="Genomic_DNA"/>
</dbReference>
<evidence type="ECO:0000313" key="2">
    <source>
        <dbReference type="Proteomes" id="UP000248918"/>
    </source>
</evidence>
<dbReference type="InterPro" id="IPR025859">
    <property type="entry name" value="AurF/CmlI"/>
</dbReference>
<accession>A0A329CU24</accession>
<dbReference type="Proteomes" id="UP000248918">
    <property type="component" value="Unassembled WGS sequence"/>
</dbReference>
<dbReference type="SUPFAM" id="SSF47240">
    <property type="entry name" value="Ferritin-like"/>
    <property type="match status" value="1"/>
</dbReference>
<gene>
    <name evidence="1" type="ORF">BX591_1066</name>
</gene>
<dbReference type="Pfam" id="PF11583">
    <property type="entry name" value="AurF"/>
    <property type="match status" value="1"/>
</dbReference>
<dbReference type="Gene3D" id="1.10.620.20">
    <property type="entry name" value="Ribonucleotide Reductase, subunit A"/>
    <property type="match status" value="1"/>
</dbReference>
<name>A0A329CU24_9BURK</name>
<dbReference type="OrthoDB" id="581579at2"/>
<dbReference type="RefSeq" id="WP_111931565.1">
    <property type="nucleotide sequence ID" value="NZ_CADFFP010000025.1"/>
</dbReference>